<dbReference type="Pfam" id="PF00795">
    <property type="entry name" value="CN_hydrolase"/>
    <property type="match status" value="1"/>
</dbReference>
<dbReference type="SUPFAM" id="SSF56317">
    <property type="entry name" value="Carbon-nitrogen hydrolase"/>
    <property type="match status" value="1"/>
</dbReference>
<dbReference type="AlphaFoldDB" id="A0A1W6EUU4"/>
<dbReference type="InterPro" id="IPR036526">
    <property type="entry name" value="C-N_Hydrolase_sf"/>
</dbReference>
<evidence type="ECO:0000313" key="4">
    <source>
        <dbReference type="EMBL" id="ARK19495.1"/>
    </source>
</evidence>
<feature type="region of interest" description="Disordered" evidence="2">
    <location>
        <begin position="270"/>
        <end position="296"/>
    </location>
</feature>
<dbReference type="InterPro" id="IPR003010">
    <property type="entry name" value="C-N_Hydrolase"/>
</dbReference>
<dbReference type="PANTHER" id="PTHR43674">
    <property type="entry name" value="NITRILASE C965.09-RELATED"/>
    <property type="match status" value="1"/>
</dbReference>
<feature type="compositionally biased region" description="Low complexity" evidence="2">
    <location>
        <begin position="277"/>
        <end position="296"/>
    </location>
</feature>
<dbReference type="PROSITE" id="PS50263">
    <property type="entry name" value="CN_HYDROLASE"/>
    <property type="match status" value="1"/>
</dbReference>
<reference evidence="4" key="1">
    <citation type="journal article" date="2017" name="ACS Chem. Biol.">
        <title>Unified Biosynthetic Origin of the Benzodipyrrole Subunits in CC-1065.</title>
        <authorList>
            <person name="Wu S."/>
            <person name="Jian X.H."/>
            <person name="Yuan H."/>
            <person name="Jin W.B."/>
            <person name="Yin Y."/>
            <person name="Wang L.Y."/>
            <person name="Zhao J."/>
            <person name="Tang G.L."/>
        </authorList>
    </citation>
    <scope>NUCLEOTIDE SEQUENCE</scope>
    <source>
        <strain evidence="4">NRRL 11183</strain>
    </source>
</reference>
<evidence type="ECO:0000259" key="3">
    <source>
        <dbReference type="PROSITE" id="PS50263"/>
    </source>
</evidence>
<dbReference type="GO" id="GO:0016811">
    <property type="term" value="F:hydrolase activity, acting on carbon-nitrogen (but not peptide) bonds, in linear amides"/>
    <property type="evidence" value="ECO:0007669"/>
    <property type="project" value="TreeGrafter"/>
</dbReference>
<proteinExistence type="predicted"/>
<sequence length="296" mass="32405">MGRPTRIAVVQMESKLGREPANLRRAERLVRQAAAEGAHLVCLPEAFLTSGNILEVADVAVPIPGDATDRLCGLAAEVGVHIVAGLLERGEDGAYYSTSVLVDRSGVLRGTYRRVHRHELESRYLAGGTAYPTFDLDIGRIGLMQGYDVNFPEVTREYLRRGVDVVVCSALVPDMFTYVADMRLPVRAVDGECVLAFASGIGNNLYAGFGYMGRSQILADPLFLESEHFDFEDGDERMLVLTEGEGVGVVEIDLDRMRRYREKATLRHDLEPGTYWQPDPDATTPAPGPATASSQT</sequence>
<evidence type="ECO:0000256" key="2">
    <source>
        <dbReference type="SAM" id="MobiDB-lite"/>
    </source>
</evidence>
<evidence type="ECO:0000256" key="1">
    <source>
        <dbReference type="ARBA" id="ARBA00022801"/>
    </source>
</evidence>
<dbReference type="Gene3D" id="3.60.110.10">
    <property type="entry name" value="Carbon-nitrogen hydrolase"/>
    <property type="match status" value="1"/>
</dbReference>
<gene>
    <name evidence="4" type="primary">c10S</name>
</gene>
<dbReference type="InterPro" id="IPR050345">
    <property type="entry name" value="Aliph_Amidase/BUP"/>
</dbReference>
<dbReference type="EMBL" id="KY379149">
    <property type="protein sequence ID" value="ARK19495.1"/>
    <property type="molecule type" value="Genomic_DNA"/>
</dbReference>
<protein>
    <submittedName>
        <fullName evidence="4">Hydrolase</fullName>
    </submittedName>
</protein>
<organism evidence="4">
    <name type="scientific">Streptomyces zelensis</name>
    <dbReference type="NCBI Taxonomy" id="1981977"/>
    <lineage>
        <taxon>Bacteria</taxon>
        <taxon>Bacillati</taxon>
        <taxon>Actinomycetota</taxon>
        <taxon>Actinomycetes</taxon>
        <taxon>Kitasatosporales</taxon>
        <taxon>Streptomycetaceae</taxon>
        <taxon>Streptomyces</taxon>
    </lineage>
</organism>
<dbReference type="PANTHER" id="PTHR43674:SF2">
    <property type="entry name" value="BETA-UREIDOPROPIONASE"/>
    <property type="match status" value="1"/>
</dbReference>
<accession>A0A1W6EUU4</accession>
<name>A0A1W6EUU4_9ACTN</name>
<dbReference type="CDD" id="cd07197">
    <property type="entry name" value="nitrilase"/>
    <property type="match status" value="1"/>
</dbReference>
<feature type="domain" description="CN hydrolase" evidence="3">
    <location>
        <begin position="5"/>
        <end position="254"/>
    </location>
</feature>
<keyword evidence="1 4" id="KW-0378">Hydrolase</keyword>